<keyword evidence="1" id="KW-0697">Rotamase</keyword>
<dbReference type="GO" id="GO:0003755">
    <property type="term" value="F:peptidyl-prolyl cis-trans isomerase activity"/>
    <property type="evidence" value="ECO:0007669"/>
    <property type="project" value="UniProtKB-KW"/>
</dbReference>
<dbReference type="Gene3D" id="1.10.3120.10">
    <property type="entry name" value="Trigger factor, C-terminal domain"/>
    <property type="match status" value="1"/>
</dbReference>
<dbReference type="GO" id="GO:0006457">
    <property type="term" value="P:protein folding"/>
    <property type="evidence" value="ECO:0007669"/>
    <property type="project" value="InterPro"/>
</dbReference>
<dbReference type="InterPro" id="IPR008880">
    <property type="entry name" value="Trigger_fac_C"/>
</dbReference>
<evidence type="ECO:0000313" key="5">
    <source>
        <dbReference type="EMBL" id="SVA95492.1"/>
    </source>
</evidence>
<organism evidence="5">
    <name type="scientific">marine metagenome</name>
    <dbReference type="NCBI Taxonomy" id="408172"/>
    <lineage>
        <taxon>unclassified sequences</taxon>
        <taxon>metagenomes</taxon>
        <taxon>ecological metagenomes</taxon>
    </lineage>
</organism>
<evidence type="ECO:0000256" key="2">
    <source>
        <dbReference type="ARBA" id="ARBA00023235"/>
    </source>
</evidence>
<reference evidence="5" key="1">
    <citation type="submission" date="2018-05" db="EMBL/GenBank/DDBJ databases">
        <authorList>
            <person name="Lanie J.A."/>
            <person name="Ng W.-L."/>
            <person name="Kazmierczak K.M."/>
            <person name="Andrzejewski T.M."/>
            <person name="Davidsen T.M."/>
            <person name="Wayne K.J."/>
            <person name="Tettelin H."/>
            <person name="Glass J.I."/>
            <person name="Rusch D."/>
            <person name="Podicherti R."/>
            <person name="Tsui H.-C.T."/>
            <person name="Winkler M.E."/>
        </authorList>
    </citation>
    <scope>NUCLEOTIDE SEQUENCE</scope>
</reference>
<feature type="compositionally biased region" description="Basic and acidic residues" evidence="3">
    <location>
        <begin position="280"/>
        <end position="293"/>
    </location>
</feature>
<gene>
    <name evidence="5" type="ORF">METZ01_LOCUS148346</name>
</gene>
<dbReference type="Gene3D" id="3.10.50.40">
    <property type="match status" value="1"/>
</dbReference>
<feature type="compositionally biased region" description="Basic and acidic residues" evidence="3">
    <location>
        <begin position="237"/>
        <end position="260"/>
    </location>
</feature>
<accession>A0A382A2X4</accession>
<evidence type="ECO:0000256" key="1">
    <source>
        <dbReference type="ARBA" id="ARBA00023110"/>
    </source>
</evidence>
<dbReference type="GO" id="GO:0015031">
    <property type="term" value="P:protein transport"/>
    <property type="evidence" value="ECO:0007669"/>
    <property type="project" value="InterPro"/>
</dbReference>
<evidence type="ECO:0000256" key="3">
    <source>
        <dbReference type="SAM" id="MobiDB-lite"/>
    </source>
</evidence>
<dbReference type="Pfam" id="PF05698">
    <property type="entry name" value="Trigger_C"/>
    <property type="match status" value="1"/>
</dbReference>
<keyword evidence="2" id="KW-0413">Isomerase</keyword>
<dbReference type="InterPro" id="IPR027304">
    <property type="entry name" value="Trigger_fact/SurA_dom_sf"/>
</dbReference>
<feature type="region of interest" description="Disordered" evidence="3">
    <location>
        <begin position="222"/>
        <end position="302"/>
    </location>
</feature>
<proteinExistence type="predicted"/>
<dbReference type="AlphaFoldDB" id="A0A382A2X4"/>
<dbReference type="InterPro" id="IPR046357">
    <property type="entry name" value="PPIase_dom_sf"/>
</dbReference>
<sequence length="302" mass="33900">MISAKIDGNIGTENIINESEAVYLINEDIGRPFPGFTDKLVGLGVDEPHEFDLDIPDDFNDENLAGKKASFNVTVKDIKERVLPELDDDFAQTIGEGYDSLDDLREEVDKSLKTESDAESSRAFREAVIEALMECATVELPPLLVEHESTHMVEEQERMVSQANMVLDDYLQSMGKTRSELEEESREEALSRLTRSFVISSLAEEEEIKVSDADIEERLEELFADSDQETPNASQSEEMKDYLQRSMRMERTMERLESIAEGKSTSNVGESSDEDANTSEIDKATDTADKNIENEGDDEDVS</sequence>
<dbReference type="SUPFAM" id="SSF109998">
    <property type="entry name" value="Triger factor/SurA peptide-binding domain-like"/>
    <property type="match status" value="1"/>
</dbReference>
<protein>
    <recommendedName>
        <fullName evidence="4">Trigger factor C-terminal domain-containing protein</fullName>
    </recommendedName>
</protein>
<dbReference type="EMBL" id="UINC01023571">
    <property type="protein sequence ID" value="SVA95492.1"/>
    <property type="molecule type" value="Genomic_DNA"/>
</dbReference>
<feature type="domain" description="Trigger factor C-terminal" evidence="4">
    <location>
        <begin position="100"/>
        <end position="254"/>
    </location>
</feature>
<dbReference type="InterPro" id="IPR037041">
    <property type="entry name" value="Trigger_fac_C_sf"/>
</dbReference>
<name>A0A382A2X4_9ZZZZ</name>
<dbReference type="SUPFAM" id="SSF54534">
    <property type="entry name" value="FKBP-like"/>
    <property type="match status" value="1"/>
</dbReference>
<evidence type="ECO:0000259" key="4">
    <source>
        <dbReference type="Pfam" id="PF05698"/>
    </source>
</evidence>